<dbReference type="PROSITE" id="PS50172">
    <property type="entry name" value="BRCT"/>
    <property type="match status" value="1"/>
</dbReference>
<sequence>MDFVAIDIETANQWRDSICSIGLVKVVNGEIQDTLYTYINPEQPFDEYHTHQHGLTAEMVQHAPTFKEFYPTLCRWLNNQFVVAHYVKYDENVIQESCESIQQLSPYCRYGCSFELAQKAFPNLSNYKLTSVASNLSIPLSMENADLIASIVLTISKMKNIQQINRLFNSTFENSQNVTLSMNAPFFKGKTVVFTGGLQGMTRSSAAQKLRQAGGIFSNIVSKQTNYLVISRNSIEHSESGHKSSKFQKAEHLIATGHSIQLMHEELFIEKLK</sequence>
<keyword evidence="6" id="KW-1185">Reference proteome</keyword>
<name>A0A0M0LD11_9BACL</name>
<dbReference type="STRING" id="263475.AMD00_10195"/>
<dbReference type="InterPro" id="IPR036420">
    <property type="entry name" value="BRCT_dom_sf"/>
</dbReference>
<dbReference type="SMART" id="SM00479">
    <property type="entry name" value="EXOIII"/>
    <property type="match status" value="1"/>
</dbReference>
<dbReference type="CDD" id="cd17748">
    <property type="entry name" value="BRCT_DNA_ligase_like"/>
    <property type="match status" value="1"/>
</dbReference>
<dbReference type="GeneID" id="301136468"/>
<keyword evidence="2" id="KW-0378">Hydrolase</keyword>
<dbReference type="FunFam" id="3.30.420.10:FF:000045">
    <property type="entry name" value="3'-5' exonuclease DinG"/>
    <property type="match status" value="1"/>
</dbReference>
<evidence type="ECO:0000256" key="1">
    <source>
        <dbReference type="ARBA" id="ARBA00022722"/>
    </source>
</evidence>
<dbReference type="GO" id="GO:0003676">
    <property type="term" value="F:nucleic acid binding"/>
    <property type="evidence" value="ECO:0007669"/>
    <property type="project" value="InterPro"/>
</dbReference>
<dbReference type="Gene3D" id="3.40.50.10190">
    <property type="entry name" value="BRCT domain"/>
    <property type="match status" value="1"/>
</dbReference>
<dbReference type="GO" id="GO:0008408">
    <property type="term" value="F:3'-5' exonuclease activity"/>
    <property type="evidence" value="ECO:0007669"/>
    <property type="project" value="TreeGrafter"/>
</dbReference>
<dbReference type="Pfam" id="PF00533">
    <property type="entry name" value="BRCT"/>
    <property type="match status" value="1"/>
</dbReference>
<protein>
    <recommendedName>
        <fullName evidence="4">BRCT domain-containing protein</fullName>
    </recommendedName>
</protein>
<dbReference type="Gene3D" id="3.30.420.10">
    <property type="entry name" value="Ribonuclease H-like superfamily/Ribonuclease H"/>
    <property type="match status" value="1"/>
</dbReference>
<evidence type="ECO:0000313" key="5">
    <source>
        <dbReference type="EMBL" id="KOO48792.1"/>
    </source>
</evidence>
<dbReference type="InterPro" id="IPR013520">
    <property type="entry name" value="Ribonucl_H"/>
</dbReference>
<dbReference type="AlphaFoldDB" id="A0A0M0LD11"/>
<dbReference type="GO" id="GO:0005829">
    <property type="term" value="C:cytosol"/>
    <property type="evidence" value="ECO:0007669"/>
    <property type="project" value="TreeGrafter"/>
</dbReference>
<feature type="domain" description="BRCT" evidence="4">
    <location>
        <begin position="182"/>
        <end position="273"/>
    </location>
</feature>
<organism evidence="5 6">
    <name type="scientific">Viridibacillus arvi</name>
    <dbReference type="NCBI Taxonomy" id="263475"/>
    <lineage>
        <taxon>Bacteria</taxon>
        <taxon>Bacillati</taxon>
        <taxon>Bacillota</taxon>
        <taxon>Bacilli</taxon>
        <taxon>Bacillales</taxon>
        <taxon>Caryophanaceae</taxon>
        <taxon>Viridibacillus</taxon>
    </lineage>
</organism>
<dbReference type="InterPro" id="IPR036397">
    <property type="entry name" value="RNaseH_sf"/>
</dbReference>
<accession>A0A0M0LD11</accession>
<gene>
    <name evidence="5" type="ORF">AMD00_10195</name>
</gene>
<evidence type="ECO:0000256" key="3">
    <source>
        <dbReference type="ARBA" id="ARBA00022839"/>
    </source>
</evidence>
<evidence type="ECO:0000256" key="2">
    <source>
        <dbReference type="ARBA" id="ARBA00022801"/>
    </source>
</evidence>
<dbReference type="InterPro" id="IPR001357">
    <property type="entry name" value="BRCT_dom"/>
</dbReference>
<evidence type="ECO:0000259" key="4">
    <source>
        <dbReference type="PROSITE" id="PS50172"/>
    </source>
</evidence>
<comment type="caution">
    <text evidence="5">The sequence shown here is derived from an EMBL/GenBank/DDBJ whole genome shotgun (WGS) entry which is preliminary data.</text>
</comment>
<dbReference type="OrthoDB" id="9803913at2"/>
<dbReference type="PANTHER" id="PTHR30231">
    <property type="entry name" value="DNA POLYMERASE III SUBUNIT EPSILON"/>
    <property type="match status" value="1"/>
</dbReference>
<dbReference type="Proteomes" id="UP000036867">
    <property type="component" value="Unassembled WGS sequence"/>
</dbReference>
<reference evidence="6" key="1">
    <citation type="submission" date="2015-08" db="EMBL/GenBank/DDBJ databases">
        <title>Fjat-10028 dsm 16317.</title>
        <authorList>
            <person name="Liu B."/>
            <person name="Wang J."/>
            <person name="Zhu Y."/>
            <person name="Liu G."/>
            <person name="Chen Q."/>
            <person name="Chen Z."/>
            <person name="Lan J."/>
            <person name="Che J."/>
            <person name="Ge C."/>
            <person name="Shi H."/>
            <person name="Pan Z."/>
            <person name="Liu X."/>
        </authorList>
    </citation>
    <scope>NUCLEOTIDE SEQUENCE [LARGE SCALE GENOMIC DNA]</scope>
    <source>
        <strain evidence="6">DSM 16317</strain>
    </source>
</reference>
<dbReference type="SUPFAM" id="SSF53098">
    <property type="entry name" value="Ribonuclease H-like"/>
    <property type="match status" value="1"/>
</dbReference>
<dbReference type="InterPro" id="IPR012337">
    <property type="entry name" value="RNaseH-like_sf"/>
</dbReference>
<dbReference type="RefSeq" id="WP_053416975.1">
    <property type="nucleotide sequence ID" value="NZ_LILB01000005.1"/>
</dbReference>
<dbReference type="EMBL" id="LILB01000005">
    <property type="protein sequence ID" value="KOO48792.1"/>
    <property type="molecule type" value="Genomic_DNA"/>
</dbReference>
<evidence type="ECO:0000313" key="6">
    <source>
        <dbReference type="Proteomes" id="UP000036867"/>
    </source>
</evidence>
<proteinExistence type="predicted"/>
<dbReference type="SUPFAM" id="SSF52113">
    <property type="entry name" value="BRCT domain"/>
    <property type="match status" value="1"/>
</dbReference>
<keyword evidence="1" id="KW-0540">Nuclease</keyword>
<dbReference type="Pfam" id="PF00929">
    <property type="entry name" value="RNase_T"/>
    <property type="match status" value="1"/>
</dbReference>
<dbReference type="PANTHER" id="PTHR30231:SF42">
    <property type="entry name" value="EXONUCLEASE"/>
    <property type="match status" value="1"/>
</dbReference>
<keyword evidence="3" id="KW-0269">Exonuclease</keyword>